<dbReference type="eggNOG" id="COG4635">
    <property type="taxonomic scope" value="Bacteria"/>
</dbReference>
<sequence length="159" mass="18211">MKTLIIYGTKYGCTEKCAKILSEKLTEEVELYNLKEVNDIDISDYDKVIIGGSVYIGKIRKEVTKFCLRKLNELKGKKVGLFICCMADGEAAEKQLNDVFPKELMTNAIAKENFGGEFIFNKMNFFDRFIVKKVSKTDTDQSNIHIENINRFAQLMNNV</sequence>
<accession>R1CFS7</accession>
<dbReference type="InterPro" id="IPR026816">
    <property type="entry name" value="Flavodoxin_dom"/>
</dbReference>
<proteinExistence type="predicted"/>
<gene>
    <name evidence="2" type="ORF">L21TH_0770</name>
</gene>
<keyword evidence="3" id="KW-1185">Reference proteome</keyword>
<dbReference type="GO" id="GO:0070819">
    <property type="term" value="F:menaquinone-dependent protoporphyrinogen oxidase activity"/>
    <property type="evidence" value="ECO:0007669"/>
    <property type="project" value="TreeGrafter"/>
</dbReference>
<dbReference type="InterPro" id="IPR008254">
    <property type="entry name" value="Flavodoxin/NO_synth"/>
</dbReference>
<dbReference type="AlphaFoldDB" id="R1CFS7"/>
<dbReference type="EMBL" id="ARZA01000072">
    <property type="protein sequence ID" value="EOD01165.1"/>
    <property type="molecule type" value="Genomic_DNA"/>
</dbReference>
<evidence type="ECO:0000259" key="1">
    <source>
        <dbReference type="PROSITE" id="PS50902"/>
    </source>
</evidence>
<dbReference type="GO" id="GO:0010181">
    <property type="term" value="F:FMN binding"/>
    <property type="evidence" value="ECO:0007669"/>
    <property type="project" value="InterPro"/>
</dbReference>
<dbReference type="PROSITE" id="PS50902">
    <property type="entry name" value="FLAVODOXIN_LIKE"/>
    <property type="match status" value="1"/>
</dbReference>
<dbReference type="OrthoDB" id="2146857at2"/>
<evidence type="ECO:0000313" key="3">
    <source>
        <dbReference type="Proteomes" id="UP000013378"/>
    </source>
</evidence>
<comment type="caution">
    <text evidence="2">The sequence shown here is derived from an EMBL/GenBank/DDBJ whole genome shotgun (WGS) entry which is preliminary data.</text>
</comment>
<organism evidence="2 3">
    <name type="scientific">Caldisalinibacter kiritimatiensis</name>
    <dbReference type="NCBI Taxonomy" id="1304284"/>
    <lineage>
        <taxon>Bacteria</taxon>
        <taxon>Bacillati</taxon>
        <taxon>Bacillota</taxon>
        <taxon>Tissierellia</taxon>
        <taxon>Tissierellales</taxon>
        <taxon>Thermohalobacteraceae</taxon>
        <taxon>Caldisalinibacter</taxon>
    </lineage>
</organism>
<protein>
    <recommendedName>
        <fullName evidence="1">Flavodoxin-like domain-containing protein</fullName>
    </recommendedName>
</protein>
<dbReference type="Proteomes" id="UP000013378">
    <property type="component" value="Unassembled WGS sequence"/>
</dbReference>
<dbReference type="InterPro" id="IPR052200">
    <property type="entry name" value="Protoporphyrinogen_IX_DH"/>
</dbReference>
<evidence type="ECO:0000313" key="2">
    <source>
        <dbReference type="EMBL" id="EOD01165.1"/>
    </source>
</evidence>
<dbReference type="Gene3D" id="3.40.50.360">
    <property type="match status" value="1"/>
</dbReference>
<dbReference type="PANTHER" id="PTHR38030">
    <property type="entry name" value="PROTOPORPHYRINOGEN IX DEHYDROGENASE [MENAQUINONE]"/>
    <property type="match status" value="1"/>
</dbReference>
<name>R1CFS7_9FIRM</name>
<dbReference type="RefSeq" id="WP_006309377.1">
    <property type="nucleotide sequence ID" value="NZ_ARZA01000072.1"/>
</dbReference>
<reference evidence="2 3" key="1">
    <citation type="journal article" date="2015" name="Geomicrobiol. J.">
        <title>Caldisalinibacter kiritimatiensis gen. nov., sp. nov., a moderately thermohalophilic thiosulfate-reducing bacterium from a hypersaline microbial mat.</title>
        <authorList>
            <person name="Ben Hania W."/>
            <person name="Joseph M."/>
            <person name="Fiebig A."/>
            <person name="Bunk B."/>
            <person name="Klenk H.-P."/>
            <person name="Fardeau M.-L."/>
            <person name="Spring S."/>
        </authorList>
    </citation>
    <scope>NUCLEOTIDE SEQUENCE [LARGE SCALE GENOMIC DNA]</scope>
    <source>
        <strain evidence="2 3">L21-TH-D2</strain>
    </source>
</reference>
<dbReference type="GO" id="GO:0006783">
    <property type="term" value="P:heme biosynthetic process"/>
    <property type="evidence" value="ECO:0007669"/>
    <property type="project" value="TreeGrafter"/>
</dbReference>
<dbReference type="SUPFAM" id="SSF52218">
    <property type="entry name" value="Flavoproteins"/>
    <property type="match status" value="1"/>
</dbReference>
<dbReference type="PANTHER" id="PTHR38030:SF2">
    <property type="entry name" value="PROTOPORPHYRINOGEN IX DEHYDROGENASE [QUINONE]"/>
    <property type="match status" value="1"/>
</dbReference>
<dbReference type="Pfam" id="PF12724">
    <property type="entry name" value="Flavodoxin_5"/>
    <property type="match status" value="1"/>
</dbReference>
<dbReference type="InterPro" id="IPR029039">
    <property type="entry name" value="Flavoprotein-like_sf"/>
</dbReference>
<feature type="domain" description="Flavodoxin-like" evidence="1">
    <location>
        <begin position="3"/>
        <end position="159"/>
    </location>
</feature>
<dbReference type="GO" id="GO:0009055">
    <property type="term" value="F:electron transfer activity"/>
    <property type="evidence" value="ECO:0007669"/>
    <property type="project" value="InterPro"/>
</dbReference>
<dbReference type="PROSITE" id="PS00201">
    <property type="entry name" value="FLAVODOXIN"/>
    <property type="match status" value="1"/>
</dbReference>
<dbReference type="GO" id="GO:0016651">
    <property type="term" value="F:oxidoreductase activity, acting on NAD(P)H"/>
    <property type="evidence" value="ECO:0007669"/>
    <property type="project" value="UniProtKB-ARBA"/>
</dbReference>
<dbReference type="STRING" id="1304284.L21TH_0770"/>
<dbReference type="InterPro" id="IPR001226">
    <property type="entry name" value="Flavodoxin_CS"/>
</dbReference>